<gene>
    <name evidence="2" type="ORF">GOM49_15550</name>
</gene>
<organism evidence="2 3">
    <name type="scientific">Clostridium bovifaecis</name>
    <dbReference type="NCBI Taxonomy" id="2184719"/>
    <lineage>
        <taxon>Bacteria</taxon>
        <taxon>Bacillati</taxon>
        <taxon>Bacillota</taxon>
        <taxon>Clostridia</taxon>
        <taxon>Eubacteriales</taxon>
        <taxon>Clostridiaceae</taxon>
        <taxon>Clostridium</taxon>
    </lineage>
</organism>
<dbReference type="EMBL" id="CP046522">
    <property type="protein sequence ID" value="QGU96322.1"/>
    <property type="molecule type" value="Genomic_DNA"/>
</dbReference>
<evidence type="ECO:0000313" key="2">
    <source>
        <dbReference type="EMBL" id="QGU96322.1"/>
    </source>
</evidence>
<feature type="domain" description="GP-PDE" evidence="1">
    <location>
        <begin position="2"/>
        <end position="239"/>
    </location>
</feature>
<dbReference type="InterPro" id="IPR017946">
    <property type="entry name" value="PLC-like_Pdiesterase_TIM-brl"/>
</dbReference>
<protein>
    <submittedName>
        <fullName evidence="2">Glycerophosphodiester phosphodiesterase</fullName>
    </submittedName>
</protein>
<evidence type="ECO:0000313" key="3">
    <source>
        <dbReference type="Proteomes" id="UP000422764"/>
    </source>
</evidence>
<dbReference type="SUPFAM" id="SSF51695">
    <property type="entry name" value="PLC-like phosphodiesterases"/>
    <property type="match status" value="1"/>
</dbReference>
<sequence>MIVNYAHRGASGYFPENTMLAFEKALAMGATGIETDIQMTKDGVLVLLHDEKLERTTDGTGFIKDYTYNELLKLDAGSYFSKEFKGLKIPTLEEFFQFAKDTTLQLDLELKNSIIQYPAIEKKVINMIKKYDMTNRVIVSSFNHYSLIKLKNISKKIKIGLLYAAILRHPERYAKALGAEALHPHFIAINNPQVIKKIKEAKILINTYTINDESYMKRFIDFEVDGITTNYPDRLSSLLQK</sequence>
<dbReference type="PANTHER" id="PTHR46211:SF1">
    <property type="entry name" value="GLYCEROPHOSPHODIESTER PHOSPHODIESTERASE, CYTOPLASMIC"/>
    <property type="match status" value="1"/>
</dbReference>
<accession>A0A6I6ERF3</accession>
<dbReference type="GO" id="GO:0008081">
    <property type="term" value="F:phosphoric diester hydrolase activity"/>
    <property type="evidence" value="ECO:0007669"/>
    <property type="project" value="InterPro"/>
</dbReference>
<dbReference type="CDD" id="cd08563">
    <property type="entry name" value="GDPD_TtGDE_like"/>
    <property type="match status" value="1"/>
</dbReference>
<dbReference type="Proteomes" id="UP000422764">
    <property type="component" value="Chromosome"/>
</dbReference>
<dbReference type="AlphaFoldDB" id="A0A6I6ERF3"/>
<dbReference type="PROSITE" id="PS51704">
    <property type="entry name" value="GP_PDE"/>
    <property type="match status" value="1"/>
</dbReference>
<dbReference type="InterPro" id="IPR030395">
    <property type="entry name" value="GP_PDE_dom"/>
</dbReference>
<name>A0A6I6ERF3_9CLOT</name>
<dbReference type="Pfam" id="PF03009">
    <property type="entry name" value="GDPD"/>
    <property type="match status" value="1"/>
</dbReference>
<evidence type="ECO:0000259" key="1">
    <source>
        <dbReference type="PROSITE" id="PS51704"/>
    </source>
</evidence>
<dbReference type="GO" id="GO:0006629">
    <property type="term" value="P:lipid metabolic process"/>
    <property type="evidence" value="ECO:0007669"/>
    <property type="project" value="InterPro"/>
</dbReference>
<keyword evidence="3" id="KW-1185">Reference proteome</keyword>
<dbReference type="PANTHER" id="PTHR46211">
    <property type="entry name" value="GLYCEROPHOSPHORYL DIESTER PHOSPHODIESTERASE"/>
    <property type="match status" value="1"/>
</dbReference>
<reference evidence="2 3" key="1">
    <citation type="submission" date="2019-12" db="EMBL/GenBank/DDBJ databases">
        <title>Genome sequenceing of Clostridium bovifaecis.</title>
        <authorList>
            <person name="Yao Y."/>
        </authorList>
    </citation>
    <scope>NUCLEOTIDE SEQUENCE [LARGE SCALE GENOMIC DNA]</scope>
    <source>
        <strain evidence="2 3">BXX</strain>
    </source>
</reference>
<dbReference type="Gene3D" id="3.20.20.190">
    <property type="entry name" value="Phosphatidylinositol (PI) phosphodiesterase"/>
    <property type="match status" value="1"/>
</dbReference>
<proteinExistence type="predicted"/>